<sequence>MSPTSQSQLPLYCLFSTAEPNYLVHPFAAFLDYVDHWEDLSDATLHRHPEKKKLETTKGVANHIKFIAVALNTVYAGRANRRFLERRGEAKFSSSPPGHNADSRNRGGVEKTVVGDVRVCGRVGGGVVLVRVKLRGTFVHTSDPDRMQAKDLQLVWLNAVPSHPAHFIPTNQPNHELNSD</sequence>
<evidence type="ECO:0000256" key="1">
    <source>
        <dbReference type="SAM" id="MobiDB-lite"/>
    </source>
</evidence>
<proteinExistence type="predicted"/>
<evidence type="ECO:0000313" key="3">
    <source>
        <dbReference type="Proteomes" id="UP000054477"/>
    </source>
</evidence>
<name>A0A0C9X0C6_9AGAR</name>
<dbReference type="HOGENOM" id="CLU_1496445_0_0_1"/>
<dbReference type="AlphaFoldDB" id="A0A0C9X0C6"/>
<dbReference type="Proteomes" id="UP000054477">
    <property type="component" value="Unassembled WGS sequence"/>
</dbReference>
<organism evidence="2 3">
    <name type="scientific">Laccaria amethystina LaAM-08-1</name>
    <dbReference type="NCBI Taxonomy" id="1095629"/>
    <lineage>
        <taxon>Eukaryota</taxon>
        <taxon>Fungi</taxon>
        <taxon>Dikarya</taxon>
        <taxon>Basidiomycota</taxon>
        <taxon>Agaricomycotina</taxon>
        <taxon>Agaricomycetes</taxon>
        <taxon>Agaricomycetidae</taxon>
        <taxon>Agaricales</taxon>
        <taxon>Agaricineae</taxon>
        <taxon>Hydnangiaceae</taxon>
        <taxon>Laccaria</taxon>
    </lineage>
</organism>
<protein>
    <submittedName>
        <fullName evidence="2">Uncharacterized protein</fullName>
    </submittedName>
</protein>
<accession>A0A0C9X0C6</accession>
<reference evidence="2 3" key="1">
    <citation type="submission" date="2014-04" db="EMBL/GenBank/DDBJ databases">
        <authorList>
            <consortium name="DOE Joint Genome Institute"/>
            <person name="Kuo A."/>
            <person name="Kohler A."/>
            <person name="Nagy L.G."/>
            <person name="Floudas D."/>
            <person name="Copeland A."/>
            <person name="Barry K.W."/>
            <person name="Cichocki N."/>
            <person name="Veneault-Fourrey C."/>
            <person name="LaButti K."/>
            <person name="Lindquist E.A."/>
            <person name="Lipzen A."/>
            <person name="Lundell T."/>
            <person name="Morin E."/>
            <person name="Murat C."/>
            <person name="Sun H."/>
            <person name="Tunlid A."/>
            <person name="Henrissat B."/>
            <person name="Grigoriev I.V."/>
            <person name="Hibbett D.S."/>
            <person name="Martin F."/>
            <person name="Nordberg H.P."/>
            <person name="Cantor M.N."/>
            <person name="Hua S.X."/>
        </authorList>
    </citation>
    <scope>NUCLEOTIDE SEQUENCE [LARGE SCALE GENOMIC DNA]</scope>
    <source>
        <strain evidence="2 3">LaAM-08-1</strain>
    </source>
</reference>
<feature type="region of interest" description="Disordered" evidence="1">
    <location>
        <begin position="88"/>
        <end position="108"/>
    </location>
</feature>
<evidence type="ECO:0000313" key="2">
    <source>
        <dbReference type="EMBL" id="KIJ98585.1"/>
    </source>
</evidence>
<keyword evidence="3" id="KW-1185">Reference proteome</keyword>
<gene>
    <name evidence="2" type="ORF">K443DRAFT_9023</name>
</gene>
<dbReference type="EMBL" id="KN838665">
    <property type="protein sequence ID" value="KIJ98585.1"/>
    <property type="molecule type" value="Genomic_DNA"/>
</dbReference>
<reference evidence="3" key="2">
    <citation type="submission" date="2015-01" db="EMBL/GenBank/DDBJ databases">
        <title>Evolutionary Origins and Diversification of the Mycorrhizal Mutualists.</title>
        <authorList>
            <consortium name="DOE Joint Genome Institute"/>
            <consortium name="Mycorrhizal Genomics Consortium"/>
            <person name="Kohler A."/>
            <person name="Kuo A."/>
            <person name="Nagy L.G."/>
            <person name="Floudas D."/>
            <person name="Copeland A."/>
            <person name="Barry K.W."/>
            <person name="Cichocki N."/>
            <person name="Veneault-Fourrey C."/>
            <person name="LaButti K."/>
            <person name="Lindquist E.A."/>
            <person name="Lipzen A."/>
            <person name="Lundell T."/>
            <person name="Morin E."/>
            <person name="Murat C."/>
            <person name="Riley R."/>
            <person name="Ohm R."/>
            <person name="Sun H."/>
            <person name="Tunlid A."/>
            <person name="Henrissat B."/>
            <person name="Grigoriev I.V."/>
            <person name="Hibbett D.S."/>
            <person name="Martin F."/>
        </authorList>
    </citation>
    <scope>NUCLEOTIDE SEQUENCE [LARGE SCALE GENOMIC DNA]</scope>
    <source>
        <strain evidence="3">LaAM-08-1</strain>
    </source>
</reference>